<accession>A0ABU2JMR3</accession>
<dbReference type="RefSeq" id="WP_311666287.1">
    <property type="nucleotide sequence ID" value="NZ_JAVREO010000004.1"/>
</dbReference>
<feature type="domain" description="TIR" evidence="2">
    <location>
        <begin position="49"/>
        <end position="179"/>
    </location>
</feature>
<evidence type="ECO:0000313" key="3">
    <source>
        <dbReference type="EMBL" id="MDT0266270.1"/>
    </source>
</evidence>
<feature type="transmembrane region" description="Helical" evidence="1">
    <location>
        <begin position="6"/>
        <end position="28"/>
    </location>
</feature>
<evidence type="ECO:0000313" key="4">
    <source>
        <dbReference type="Proteomes" id="UP001183410"/>
    </source>
</evidence>
<dbReference type="SUPFAM" id="SSF52200">
    <property type="entry name" value="Toll/Interleukin receptor TIR domain"/>
    <property type="match status" value="1"/>
</dbReference>
<keyword evidence="4" id="KW-1185">Reference proteome</keyword>
<reference evidence="4" key="1">
    <citation type="submission" date="2023-07" db="EMBL/GenBank/DDBJ databases">
        <title>30 novel species of actinomycetes from the DSMZ collection.</title>
        <authorList>
            <person name="Nouioui I."/>
        </authorList>
    </citation>
    <scope>NUCLEOTIDE SEQUENCE [LARGE SCALE GENOMIC DNA]</scope>
    <source>
        <strain evidence="4">DSM 44915</strain>
    </source>
</reference>
<name>A0ABU2JMR3_9ACTN</name>
<protein>
    <submittedName>
        <fullName evidence="3">Toll/interleukin-1 receptor domain-containing protein</fullName>
    </submittedName>
</protein>
<evidence type="ECO:0000259" key="2">
    <source>
        <dbReference type="PROSITE" id="PS50104"/>
    </source>
</evidence>
<dbReference type="Gene3D" id="3.40.50.10140">
    <property type="entry name" value="Toll/interleukin-1 receptor homology (TIR) domain"/>
    <property type="match status" value="1"/>
</dbReference>
<dbReference type="InterPro" id="IPR035897">
    <property type="entry name" value="Toll_tir_struct_dom_sf"/>
</dbReference>
<keyword evidence="3" id="KW-0675">Receptor</keyword>
<sequence>MDLNAWGVVIGAVGAIAGVVSASIEVYARKSRRKPPAPAPAPPAADPSSGYDVFISYTEADSDAAESLGSRLRAEGLTVFLARWIGPGLVESLEKEEALGASANGLLVFSGATMRDTAIRDEYAALLQRVHSGGRRFIPVLVEDVDLPPFARIRRPVDLRDAHSAQFDENIAMLVRAVRPGSDAI</sequence>
<gene>
    <name evidence="3" type="ORF">RM844_08170</name>
</gene>
<dbReference type="Proteomes" id="UP001183410">
    <property type="component" value="Unassembled WGS sequence"/>
</dbReference>
<dbReference type="EMBL" id="JAVREO010000004">
    <property type="protein sequence ID" value="MDT0266270.1"/>
    <property type="molecule type" value="Genomic_DNA"/>
</dbReference>
<keyword evidence="1" id="KW-1133">Transmembrane helix</keyword>
<evidence type="ECO:0000256" key="1">
    <source>
        <dbReference type="SAM" id="Phobius"/>
    </source>
</evidence>
<organism evidence="3 4">
    <name type="scientific">Streptomyces chisholmiae</name>
    <dbReference type="NCBI Taxonomy" id="3075540"/>
    <lineage>
        <taxon>Bacteria</taxon>
        <taxon>Bacillati</taxon>
        <taxon>Actinomycetota</taxon>
        <taxon>Actinomycetes</taxon>
        <taxon>Kitasatosporales</taxon>
        <taxon>Streptomycetaceae</taxon>
        <taxon>Streptomyces</taxon>
    </lineage>
</organism>
<dbReference type="PROSITE" id="PS50104">
    <property type="entry name" value="TIR"/>
    <property type="match status" value="1"/>
</dbReference>
<keyword evidence="1" id="KW-0472">Membrane</keyword>
<dbReference type="InterPro" id="IPR000157">
    <property type="entry name" value="TIR_dom"/>
</dbReference>
<keyword evidence="1" id="KW-0812">Transmembrane</keyword>
<proteinExistence type="predicted"/>
<dbReference type="Pfam" id="PF13676">
    <property type="entry name" value="TIR_2"/>
    <property type="match status" value="1"/>
</dbReference>
<comment type="caution">
    <text evidence="3">The sequence shown here is derived from an EMBL/GenBank/DDBJ whole genome shotgun (WGS) entry which is preliminary data.</text>
</comment>